<sequence length="338" mass="38197">MLGERRAKFCEERERVQTMRFCRIYHEPGGWGMAARSPHAFAVHALLRFNGVEYMVTANRSVSASMTPSHVLPVLALGSEEGENEEWDDVLLAGFPAIAKALVEKGWSLDAKLTKTQLAECLAFATTMDAILERARLFEWFLIEENFEVVHKVLAQDLSFPLSWIVPAMQRREARDRLRHMVVDEAGLWFDVRECLHALSVRLGDRKAFFYGDSPSSLDALLFGFLAIIIHTPVPHAQTRAILAEFPNLVQFCNRIQQQYFVDAGLGDFSSSSFNNHAPRAGNRSATSQRDRKKLLTPEEEARRQRNKLFVALTVGSFIGYALFGSELEFEGISLDVE</sequence>
<keyword evidence="5" id="KW-0653">Protein transport</keyword>
<dbReference type="InterPro" id="IPR050931">
    <property type="entry name" value="Mito_Protein_Transport_Metaxin"/>
</dbReference>
<evidence type="ECO:0000256" key="1">
    <source>
        <dbReference type="ARBA" id="ARBA00004294"/>
    </source>
</evidence>
<dbReference type="GO" id="GO:0007005">
    <property type="term" value="P:mitochondrion organization"/>
    <property type="evidence" value="ECO:0007669"/>
    <property type="project" value="TreeGrafter"/>
</dbReference>
<feature type="domain" description="GST C-terminal" evidence="9">
    <location>
        <begin position="130"/>
        <end position="274"/>
    </location>
</feature>
<comment type="similarity">
    <text evidence="2">Belongs to the metaxin family.</text>
</comment>
<dbReference type="EMBL" id="HBGH01009127">
    <property type="protein sequence ID" value="CAD9232947.1"/>
    <property type="molecule type" value="Transcribed_RNA"/>
</dbReference>
<dbReference type="SUPFAM" id="SSF47616">
    <property type="entry name" value="GST C-terminal domain-like"/>
    <property type="match status" value="1"/>
</dbReference>
<dbReference type="Pfam" id="PF17171">
    <property type="entry name" value="GST_C_6"/>
    <property type="match status" value="1"/>
</dbReference>
<evidence type="ECO:0000256" key="4">
    <source>
        <dbReference type="ARBA" id="ARBA00022787"/>
    </source>
</evidence>
<keyword evidence="3" id="KW-0813">Transport</keyword>
<evidence type="ECO:0000256" key="7">
    <source>
        <dbReference type="ARBA" id="ARBA00023136"/>
    </source>
</evidence>
<evidence type="ECO:0000256" key="8">
    <source>
        <dbReference type="SAM" id="MobiDB-lite"/>
    </source>
</evidence>
<organism evidence="10">
    <name type="scientific">Compsopogon caeruleus</name>
    <dbReference type="NCBI Taxonomy" id="31354"/>
    <lineage>
        <taxon>Eukaryota</taxon>
        <taxon>Rhodophyta</taxon>
        <taxon>Compsopogonophyceae</taxon>
        <taxon>Compsopogonales</taxon>
        <taxon>Compsopogonaceae</taxon>
        <taxon>Compsopogon</taxon>
    </lineage>
</organism>
<keyword evidence="7" id="KW-0472">Membrane</keyword>
<evidence type="ECO:0000256" key="6">
    <source>
        <dbReference type="ARBA" id="ARBA00023128"/>
    </source>
</evidence>
<name>A0A7S1TFI7_9RHOD</name>
<dbReference type="AlphaFoldDB" id="A0A7S1TFI7"/>
<dbReference type="Gene3D" id="1.20.1050.10">
    <property type="match status" value="1"/>
</dbReference>
<gene>
    <name evidence="10" type="ORF">CCAE0312_LOCUS5032</name>
</gene>
<reference evidence="10" key="1">
    <citation type="submission" date="2021-01" db="EMBL/GenBank/DDBJ databases">
        <authorList>
            <person name="Corre E."/>
            <person name="Pelletier E."/>
            <person name="Niang G."/>
            <person name="Scheremetjew M."/>
            <person name="Finn R."/>
            <person name="Kale V."/>
            <person name="Holt S."/>
            <person name="Cochrane G."/>
            <person name="Meng A."/>
            <person name="Brown T."/>
            <person name="Cohen L."/>
        </authorList>
    </citation>
    <scope>NUCLEOTIDE SEQUENCE</scope>
    <source>
        <strain evidence="10">SAG 36.94</strain>
    </source>
</reference>
<keyword evidence="6" id="KW-0496">Mitochondrion</keyword>
<feature type="region of interest" description="Disordered" evidence="8">
    <location>
        <begin position="275"/>
        <end position="300"/>
    </location>
</feature>
<dbReference type="GO" id="GO:0015031">
    <property type="term" value="P:protein transport"/>
    <property type="evidence" value="ECO:0007669"/>
    <property type="project" value="UniProtKB-KW"/>
</dbReference>
<evidence type="ECO:0000259" key="9">
    <source>
        <dbReference type="PROSITE" id="PS50405"/>
    </source>
</evidence>
<evidence type="ECO:0000313" key="10">
    <source>
        <dbReference type="EMBL" id="CAD9232947.1"/>
    </source>
</evidence>
<dbReference type="Pfam" id="PF10568">
    <property type="entry name" value="Tom37"/>
    <property type="match status" value="1"/>
</dbReference>
<dbReference type="InterPro" id="IPR019564">
    <property type="entry name" value="Sam37/metaxin_N"/>
</dbReference>
<evidence type="ECO:0000256" key="5">
    <source>
        <dbReference type="ARBA" id="ARBA00022927"/>
    </source>
</evidence>
<dbReference type="PANTHER" id="PTHR12289:SF41">
    <property type="entry name" value="FAILED AXON CONNECTIONS-RELATED"/>
    <property type="match status" value="1"/>
</dbReference>
<dbReference type="GO" id="GO:0001401">
    <property type="term" value="C:SAM complex"/>
    <property type="evidence" value="ECO:0007669"/>
    <property type="project" value="InterPro"/>
</dbReference>
<comment type="subcellular location">
    <subcellularLocation>
        <location evidence="1">Mitochondrion outer membrane</location>
    </subcellularLocation>
</comment>
<dbReference type="InterPro" id="IPR010987">
    <property type="entry name" value="Glutathione-S-Trfase_C-like"/>
</dbReference>
<evidence type="ECO:0000256" key="2">
    <source>
        <dbReference type="ARBA" id="ARBA00009170"/>
    </source>
</evidence>
<protein>
    <recommendedName>
        <fullName evidence="9">GST C-terminal domain-containing protein</fullName>
    </recommendedName>
</protein>
<dbReference type="InterPro" id="IPR033468">
    <property type="entry name" value="Metaxin_GST"/>
</dbReference>
<evidence type="ECO:0000256" key="3">
    <source>
        <dbReference type="ARBA" id="ARBA00022448"/>
    </source>
</evidence>
<dbReference type="PROSITE" id="PS50405">
    <property type="entry name" value="GST_CTER"/>
    <property type="match status" value="1"/>
</dbReference>
<proteinExistence type="inferred from homology"/>
<dbReference type="InterPro" id="IPR036282">
    <property type="entry name" value="Glutathione-S-Trfase_C_sf"/>
</dbReference>
<dbReference type="PANTHER" id="PTHR12289">
    <property type="entry name" value="METAXIN RELATED"/>
    <property type="match status" value="1"/>
</dbReference>
<accession>A0A7S1TFI7</accession>
<keyword evidence="4" id="KW-1000">Mitochondrion outer membrane</keyword>